<gene>
    <name evidence="2" type="ORF">QJS04_geneDACA009817</name>
</gene>
<proteinExistence type="predicted"/>
<dbReference type="EMBL" id="JAUJYN010000004">
    <property type="protein sequence ID" value="KAK1273703.1"/>
    <property type="molecule type" value="Genomic_DNA"/>
</dbReference>
<reference evidence="2" key="1">
    <citation type="journal article" date="2023" name="Nat. Commun.">
        <title>Diploid and tetraploid genomes of Acorus and the evolution of monocots.</title>
        <authorList>
            <person name="Ma L."/>
            <person name="Liu K.W."/>
            <person name="Li Z."/>
            <person name="Hsiao Y.Y."/>
            <person name="Qi Y."/>
            <person name="Fu T."/>
            <person name="Tang G.D."/>
            <person name="Zhang D."/>
            <person name="Sun W.H."/>
            <person name="Liu D.K."/>
            <person name="Li Y."/>
            <person name="Chen G.Z."/>
            <person name="Liu X.D."/>
            <person name="Liao X.Y."/>
            <person name="Jiang Y.T."/>
            <person name="Yu X."/>
            <person name="Hao Y."/>
            <person name="Huang J."/>
            <person name="Zhao X.W."/>
            <person name="Ke S."/>
            <person name="Chen Y.Y."/>
            <person name="Wu W.L."/>
            <person name="Hsu J.L."/>
            <person name="Lin Y.F."/>
            <person name="Huang M.D."/>
            <person name="Li C.Y."/>
            <person name="Huang L."/>
            <person name="Wang Z.W."/>
            <person name="Zhao X."/>
            <person name="Zhong W.Y."/>
            <person name="Peng D.H."/>
            <person name="Ahmad S."/>
            <person name="Lan S."/>
            <person name="Zhang J.S."/>
            <person name="Tsai W.C."/>
            <person name="Van de Peer Y."/>
            <person name="Liu Z.J."/>
        </authorList>
    </citation>
    <scope>NUCLEOTIDE SEQUENCE</scope>
    <source>
        <strain evidence="2">SCP</strain>
    </source>
</reference>
<sequence length="65" mass="7670">MYIYNVCIYHDLLIKHSHTCRRSRARRAGKRGSTCHSGWRRWTGPRTPLRSTSAPSDKRARTRRS</sequence>
<protein>
    <submittedName>
        <fullName evidence="2">Uncharacterized protein</fullName>
    </submittedName>
</protein>
<dbReference type="AlphaFoldDB" id="A0AAV9BAC8"/>
<feature type="region of interest" description="Disordered" evidence="1">
    <location>
        <begin position="22"/>
        <end position="65"/>
    </location>
</feature>
<reference evidence="2" key="2">
    <citation type="submission" date="2023-06" db="EMBL/GenBank/DDBJ databases">
        <authorList>
            <person name="Ma L."/>
            <person name="Liu K.-W."/>
            <person name="Li Z."/>
            <person name="Hsiao Y.-Y."/>
            <person name="Qi Y."/>
            <person name="Fu T."/>
            <person name="Tang G."/>
            <person name="Zhang D."/>
            <person name="Sun W.-H."/>
            <person name="Liu D.-K."/>
            <person name="Li Y."/>
            <person name="Chen G.-Z."/>
            <person name="Liu X.-D."/>
            <person name="Liao X.-Y."/>
            <person name="Jiang Y.-T."/>
            <person name="Yu X."/>
            <person name="Hao Y."/>
            <person name="Huang J."/>
            <person name="Zhao X.-W."/>
            <person name="Ke S."/>
            <person name="Chen Y.-Y."/>
            <person name="Wu W.-L."/>
            <person name="Hsu J.-L."/>
            <person name="Lin Y.-F."/>
            <person name="Huang M.-D."/>
            <person name="Li C.-Y."/>
            <person name="Huang L."/>
            <person name="Wang Z.-W."/>
            <person name="Zhao X."/>
            <person name="Zhong W.-Y."/>
            <person name="Peng D.-H."/>
            <person name="Ahmad S."/>
            <person name="Lan S."/>
            <person name="Zhang J.-S."/>
            <person name="Tsai W.-C."/>
            <person name="Van De Peer Y."/>
            <person name="Liu Z.-J."/>
        </authorList>
    </citation>
    <scope>NUCLEOTIDE SEQUENCE</scope>
    <source>
        <strain evidence="2">SCP</strain>
        <tissue evidence="2">Leaves</tissue>
    </source>
</reference>
<keyword evidence="3" id="KW-1185">Reference proteome</keyword>
<comment type="caution">
    <text evidence="2">The sequence shown here is derived from an EMBL/GenBank/DDBJ whole genome shotgun (WGS) entry which is preliminary data.</text>
</comment>
<evidence type="ECO:0000256" key="1">
    <source>
        <dbReference type="SAM" id="MobiDB-lite"/>
    </source>
</evidence>
<evidence type="ECO:0000313" key="3">
    <source>
        <dbReference type="Proteomes" id="UP001179952"/>
    </source>
</evidence>
<accession>A0AAV9BAC8</accession>
<evidence type="ECO:0000313" key="2">
    <source>
        <dbReference type="EMBL" id="KAK1273703.1"/>
    </source>
</evidence>
<organism evidence="2 3">
    <name type="scientific">Acorus gramineus</name>
    <name type="common">Dwarf sweet flag</name>
    <dbReference type="NCBI Taxonomy" id="55184"/>
    <lineage>
        <taxon>Eukaryota</taxon>
        <taxon>Viridiplantae</taxon>
        <taxon>Streptophyta</taxon>
        <taxon>Embryophyta</taxon>
        <taxon>Tracheophyta</taxon>
        <taxon>Spermatophyta</taxon>
        <taxon>Magnoliopsida</taxon>
        <taxon>Liliopsida</taxon>
        <taxon>Acoraceae</taxon>
        <taxon>Acorus</taxon>
    </lineage>
</organism>
<dbReference type="Proteomes" id="UP001179952">
    <property type="component" value="Unassembled WGS sequence"/>
</dbReference>
<name>A0AAV9BAC8_ACOGR</name>